<evidence type="ECO:0000313" key="3">
    <source>
        <dbReference type="EMBL" id="ELK11195.1"/>
    </source>
</evidence>
<proteinExistence type="inferred from homology"/>
<feature type="compositionally biased region" description="Basic and acidic residues" evidence="2">
    <location>
        <begin position="154"/>
        <end position="163"/>
    </location>
</feature>
<dbReference type="InParanoid" id="L5KHX8"/>
<organism evidence="3 4">
    <name type="scientific">Pteropus alecto</name>
    <name type="common">Black flying fox</name>
    <dbReference type="NCBI Taxonomy" id="9402"/>
    <lineage>
        <taxon>Eukaryota</taxon>
        <taxon>Metazoa</taxon>
        <taxon>Chordata</taxon>
        <taxon>Craniata</taxon>
        <taxon>Vertebrata</taxon>
        <taxon>Euteleostomi</taxon>
        <taxon>Mammalia</taxon>
        <taxon>Eutheria</taxon>
        <taxon>Laurasiatheria</taxon>
        <taxon>Chiroptera</taxon>
        <taxon>Yinpterochiroptera</taxon>
        <taxon>Pteropodoidea</taxon>
        <taxon>Pteropodidae</taxon>
        <taxon>Pteropodinae</taxon>
        <taxon>Pteropus</taxon>
    </lineage>
</organism>
<evidence type="ECO:0000256" key="2">
    <source>
        <dbReference type="SAM" id="MobiDB-lite"/>
    </source>
</evidence>
<evidence type="ECO:0000256" key="1">
    <source>
        <dbReference type="ARBA" id="ARBA00035009"/>
    </source>
</evidence>
<name>L5KHX8_PTEAL</name>
<comment type="similarity">
    <text evidence="1">Belongs to the SPATA31 family.</text>
</comment>
<dbReference type="PANTHER" id="PTHR21859">
    <property type="entry name" value="ACROSOME-SPECIFIC PROTEIN"/>
    <property type="match status" value="1"/>
</dbReference>
<gene>
    <name evidence="3" type="ORF">PAL_GLEAN10002576</name>
</gene>
<feature type="region of interest" description="Disordered" evidence="2">
    <location>
        <begin position="146"/>
        <end position="197"/>
    </location>
</feature>
<protein>
    <submittedName>
        <fullName evidence="3">FAM75-like protein FLJ46321</fullName>
    </submittedName>
</protein>
<dbReference type="EMBL" id="KB030711">
    <property type="protein sequence ID" value="ELK11195.1"/>
    <property type="molecule type" value="Genomic_DNA"/>
</dbReference>
<dbReference type="STRING" id="9402.L5KHX8"/>
<evidence type="ECO:0000313" key="4">
    <source>
        <dbReference type="Proteomes" id="UP000010552"/>
    </source>
</evidence>
<keyword evidence="4" id="KW-1185">Reference proteome</keyword>
<sequence>MQQGNKMNKSEPVPMPYMSREIFTAESMDDLQSNTFNILTSSKPVISQRTNVNDSKGKTTISTESPPANISVLQEPKSSDLKKQILSELKSTLENRVHGQTQGQASDMSLASDSLTYKPSLTHAQGVSSVDVGASQVLHVHVEDGMGQRQDTWSPKHDLRWCQEKNFPSGGKRVSPPGPKSEELGGGDAGLGTSQPRRKSICIQDMALQEESVPSVIGSGSKSPESLFRKQMKHFFQWLHSGIKCKKQENSQKKSHVSSAQTRGPDKSRVAFTGTTRAQTVMTDSTKFLEAKLGPHHATCPQESYPFFQGKFRKTQQKVEVWAQARPVQGHPYSCRIPSSQVTNTHSHQQAAVLAGQSSPTGIRQIRDKNRLPQTVVAFKEHLLCQKHPRSEPRRETVHRPYPTCGLQAGQRLPAALTTAEGTVFRDLSLLFRQEALLQHFQGKKFHTPK</sequence>
<dbReference type="Proteomes" id="UP000010552">
    <property type="component" value="Unassembled WGS sequence"/>
</dbReference>
<dbReference type="PANTHER" id="PTHR21859:SF12">
    <property type="entry name" value="SPERMATOGENESIS-ASSOCIATED PROTEIN 31D1"/>
    <property type="match status" value="1"/>
</dbReference>
<dbReference type="AlphaFoldDB" id="L5KHX8"/>
<feature type="region of interest" description="Disordered" evidence="2">
    <location>
        <begin position="247"/>
        <end position="268"/>
    </location>
</feature>
<accession>L5KHX8</accession>
<reference evidence="4" key="1">
    <citation type="journal article" date="2013" name="Science">
        <title>Comparative analysis of bat genomes provides insight into the evolution of flight and immunity.</title>
        <authorList>
            <person name="Zhang G."/>
            <person name="Cowled C."/>
            <person name="Shi Z."/>
            <person name="Huang Z."/>
            <person name="Bishop-Lilly K.A."/>
            <person name="Fang X."/>
            <person name="Wynne J.W."/>
            <person name="Xiong Z."/>
            <person name="Baker M.L."/>
            <person name="Zhao W."/>
            <person name="Tachedjian M."/>
            <person name="Zhu Y."/>
            <person name="Zhou P."/>
            <person name="Jiang X."/>
            <person name="Ng J."/>
            <person name="Yang L."/>
            <person name="Wu L."/>
            <person name="Xiao J."/>
            <person name="Feng Y."/>
            <person name="Chen Y."/>
            <person name="Sun X."/>
            <person name="Zhang Y."/>
            <person name="Marsh G.A."/>
            <person name="Crameri G."/>
            <person name="Broder C.C."/>
            <person name="Frey K.G."/>
            <person name="Wang L.F."/>
            <person name="Wang J."/>
        </authorList>
    </citation>
    <scope>NUCLEOTIDE SEQUENCE [LARGE SCALE GENOMIC DNA]</scope>
</reference>